<dbReference type="FunCoup" id="C1FDZ7">
    <property type="interactions" value="1757"/>
</dbReference>
<comment type="subcellular location">
    <subcellularLocation>
        <location evidence="2 7">Cytoplasm</location>
    </subcellularLocation>
</comment>
<dbReference type="GO" id="GO:0007052">
    <property type="term" value="P:mitotic spindle organization"/>
    <property type="evidence" value="ECO:0007669"/>
    <property type="project" value="TreeGrafter"/>
</dbReference>
<dbReference type="InterPro" id="IPR004327">
    <property type="entry name" value="Phstyr_phstse_ac"/>
</dbReference>
<dbReference type="OMA" id="IHESQDV"/>
<dbReference type="GO" id="GO:0003755">
    <property type="term" value="F:peptidyl-prolyl cis-trans isomerase activity"/>
    <property type="evidence" value="ECO:0007669"/>
    <property type="project" value="UniProtKB-KW"/>
</dbReference>
<proteinExistence type="inferred from homology"/>
<protein>
    <recommendedName>
        <fullName evidence="7">Serine/threonine-protein phosphatase 2A activator</fullName>
        <ecNumber evidence="7">5.2.1.8</ecNumber>
    </recommendedName>
    <alternativeName>
        <fullName evidence="7">Phosphotyrosyl phosphatase activator</fullName>
    </alternativeName>
</protein>
<keyword evidence="4 7" id="KW-0963">Cytoplasm</keyword>
<evidence type="ECO:0000256" key="1">
    <source>
        <dbReference type="ARBA" id="ARBA00000971"/>
    </source>
</evidence>
<dbReference type="GO" id="GO:0000159">
    <property type="term" value="C:protein phosphatase type 2A complex"/>
    <property type="evidence" value="ECO:0007669"/>
    <property type="project" value="TreeGrafter"/>
</dbReference>
<dbReference type="CDD" id="cd04087">
    <property type="entry name" value="PTPA"/>
    <property type="match status" value="1"/>
</dbReference>
<comment type="similarity">
    <text evidence="3 7">Belongs to the PTPA-type PPIase family.</text>
</comment>
<evidence type="ECO:0000313" key="9">
    <source>
        <dbReference type="Proteomes" id="UP000002009"/>
    </source>
</evidence>
<dbReference type="SUPFAM" id="SSF140984">
    <property type="entry name" value="PTPA-like"/>
    <property type="match status" value="1"/>
</dbReference>
<dbReference type="OrthoDB" id="16120at2759"/>
<dbReference type="eggNOG" id="KOG2867">
    <property type="taxonomic scope" value="Eukaryota"/>
</dbReference>
<evidence type="ECO:0000256" key="3">
    <source>
        <dbReference type="ARBA" id="ARBA00011019"/>
    </source>
</evidence>
<dbReference type="InterPro" id="IPR043170">
    <property type="entry name" value="PTPA_C_lid"/>
</dbReference>
<dbReference type="PANTHER" id="PTHR10012">
    <property type="entry name" value="SERINE/THREONINE-PROTEIN PHOSPHATASE 2A REGULATORY SUBUNIT B"/>
    <property type="match status" value="1"/>
</dbReference>
<keyword evidence="6 7" id="KW-0413">Isomerase</keyword>
<dbReference type="GO" id="GO:0005737">
    <property type="term" value="C:cytoplasm"/>
    <property type="evidence" value="ECO:0007669"/>
    <property type="project" value="UniProtKB-SubCell"/>
</dbReference>
<dbReference type="EMBL" id="CP001574">
    <property type="protein sequence ID" value="ACO68478.1"/>
    <property type="molecule type" value="Genomic_DNA"/>
</dbReference>
<dbReference type="GeneID" id="8250535"/>
<dbReference type="KEGG" id="mis:MICPUN_93062"/>
<reference evidence="8 9" key="1">
    <citation type="journal article" date="2009" name="Science">
        <title>Green evolution and dynamic adaptations revealed by genomes of the marine picoeukaryotes Micromonas.</title>
        <authorList>
            <person name="Worden A.Z."/>
            <person name="Lee J.H."/>
            <person name="Mock T."/>
            <person name="Rouze P."/>
            <person name="Simmons M.P."/>
            <person name="Aerts A.L."/>
            <person name="Allen A.E."/>
            <person name="Cuvelier M.L."/>
            <person name="Derelle E."/>
            <person name="Everett M.V."/>
            <person name="Foulon E."/>
            <person name="Grimwood J."/>
            <person name="Gundlach H."/>
            <person name="Henrissat B."/>
            <person name="Napoli C."/>
            <person name="McDonald S.M."/>
            <person name="Parker M.S."/>
            <person name="Rombauts S."/>
            <person name="Salamov A."/>
            <person name="Von Dassow P."/>
            <person name="Badger J.H."/>
            <person name="Coutinho P.M."/>
            <person name="Demir E."/>
            <person name="Dubchak I."/>
            <person name="Gentemann C."/>
            <person name="Eikrem W."/>
            <person name="Gready J.E."/>
            <person name="John U."/>
            <person name="Lanier W."/>
            <person name="Lindquist E.A."/>
            <person name="Lucas S."/>
            <person name="Mayer K.F."/>
            <person name="Moreau H."/>
            <person name="Not F."/>
            <person name="Otillar R."/>
            <person name="Panaud O."/>
            <person name="Pangilinan J."/>
            <person name="Paulsen I."/>
            <person name="Piegu B."/>
            <person name="Poliakov A."/>
            <person name="Robbens S."/>
            <person name="Schmutz J."/>
            <person name="Toulza E."/>
            <person name="Wyss T."/>
            <person name="Zelensky A."/>
            <person name="Zhou K."/>
            <person name="Armbrust E.V."/>
            <person name="Bhattacharya D."/>
            <person name="Goodenough U.W."/>
            <person name="Van de Peer Y."/>
            <person name="Grigoriev I.V."/>
        </authorList>
    </citation>
    <scope>NUCLEOTIDE SEQUENCE [LARGE SCALE GENOMIC DNA]</scope>
    <source>
        <strain evidence="9">RCC299 / NOUM17</strain>
    </source>
</reference>
<evidence type="ECO:0000256" key="4">
    <source>
        <dbReference type="ARBA" id="ARBA00022490"/>
    </source>
</evidence>
<dbReference type="EC" id="5.2.1.8" evidence="7"/>
<dbReference type="STRING" id="296587.C1FDZ7"/>
<dbReference type="InParanoid" id="C1FDZ7"/>
<dbReference type="GO" id="GO:0008160">
    <property type="term" value="F:protein tyrosine phosphatase activator activity"/>
    <property type="evidence" value="ECO:0007669"/>
    <property type="project" value="TreeGrafter"/>
</dbReference>
<dbReference type="Gene3D" id="1.20.120.1150">
    <property type="match status" value="1"/>
</dbReference>
<dbReference type="GO" id="GO:0005634">
    <property type="term" value="C:nucleus"/>
    <property type="evidence" value="ECO:0007669"/>
    <property type="project" value="TreeGrafter"/>
</dbReference>
<dbReference type="InterPro" id="IPR037218">
    <property type="entry name" value="PTPA_sf"/>
</dbReference>
<comment type="catalytic activity">
    <reaction evidence="1 7">
        <text>[protein]-peptidylproline (omega=180) = [protein]-peptidylproline (omega=0)</text>
        <dbReference type="Rhea" id="RHEA:16237"/>
        <dbReference type="Rhea" id="RHEA-COMP:10747"/>
        <dbReference type="Rhea" id="RHEA-COMP:10748"/>
        <dbReference type="ChEBI" id="CHEBI:83833"/>
        <dbReference type="ChEBI" id="CHEBI:83834"/>
        <dbReference type="EC" id="5.2.1.8"/>
    </reaction>
</comment>
<dbReference type="Pfam" id="PF03095">
    <property type="entry name" value="PTPA"/>
    <property type="match status" value="1"/>
</dbReference>
<evidence type="ECO:0000256" key="2">
    <source>
        <dbReference type="ARBA" id="ARBA00004496"/>
    </source>
</evidence>
<dbReference type="FunFam" id="1.20.120.1150:FF:000002">
    <property type="entry name" value="Serine/threonine-protein phosphatase 2A activator"/>
    <property type="match status" value="1"/>
</dbReference>
<keyword evidence="9" id="KW-1185">Reference proteome</keyword>
<keyword evidence="5 7" id="KW-0697">Rotamase</keyword>
<name>C1FDZ7_MICCC</name>
<comment type="function">
    <text evidence="7">PPIases accelerate the folding of proteins. It catalyzes the cis-trans isomerization of proline imidic peptide bonds in oligopeptides.</text>
</comment>
<gene>
    <name evidence="8" type="ORF">MICPUN_93062</name>
</gene>
<dbReference type="AlphaFoldDB" id="C1FDZ7"/>
<dbReference type="PANTHER" id="PTHR10012:SF0">
    <property type="entry name" value="SERINE_THREONINE-PROTEIN PHOSPHATASE 2A ACTIVATOR"/>
    <property type="match status" value="1"/>
</dbReference>
<sequence length="322" mass="36574">MSDFVMPQKLVKRPADMRAFEVSQAARRLIHFIQSLNLAARCSTLSTETHPRSAVTIERLIAVLCVVECWAVDFPPKKQLSRFGNASFRDWHRRLTISSHDLCYDMLFLSLFGRYSTAAVTELAPYFLQGFGNASRVDYGTGHETMFVCFLLCLEAIGLLNKSDHRVIVTRVFSKYLSVVRMLQTKYWLEPAGSRGAWGLDDYCFLPFYWGSSQLVHHDAITPASIHDDRVVQENANEFLYLDSLLFIKTVKRGSISETSPLLFDISGVMSWEKVNRGLLKMYQVVECLGKFPIAQHFLFGTILRMDPASEGEHVSNRAPLA</sequence>
<evidence type="ECO:0000256" key="5">
    <source>
        <dbReference type="ARBA" id="ARBA00023110"/>
    </source>
</evidence>
<accession>C1FDZ7</accession>
<dbReference type="RefSeq" id="XP_002507220.1">
    <property type="nucleotide sequence ID" value="XM_002507174.1"/>
</dbReference>
<evidence type="ECO:0000256" key="6">
    <source>
        <dbReference type="ARBA" id="ARBA00023235"/>
    </source>
</evidence>
<dbReference type="Proteomes" id="UP000002009">
    <property type="component" value="Chromosome 1"/>
</dbReference>
<organism evidence="8 9">
    <name type="scientific">Micromonas commoda (strain RCC299 / NOUM17 / CCMP2709)</name>
    <name type="common">Picoplanktonic green alga</name>
    <dbReference type="NCBI Taxonomy" id="296587"/>
    <lineage>
        <taxon>Eukaryota</taxon>
        <taxon>Viridiplantae</taxon>
        <taxon>Chlorophyta</taxon>
        <taxon>Mamiellophyceae</taxon>
        <taxon>Mamiellales</taxon>
        <taxon>Mamiellaceae</taxon>
        <taxon>Micromonas</taxon>
    </lineage>
</organism>
<evidence type="ECO:0000256" key="7">
    <source>
        <dbReference type="RuleBase" id="RU361210"/>
    </source>
</evidence>
<dbReference type="PIRSF" id="PIRSF016325">
    <property type="entry name" value="Phstyr_phstse_ac"/>
    <property type="match status" value="1"/>
</dbReference>
<evidence type="ECO:0000313" key="8">
    <source>
        <dbReference type="EMBL" id="ACO68478.1"/>
    </source>
</evidence>